<protein>
    <submittedName>
        <fullName evidence="2">Uncharacterized protein</fullName>
    </submittedName>
</protein>
<evidence type="ECO:0000256" key="1">
    <source>
        <dbReference type="SAM" id="MobiDB-lite"/>
    </source>
</evidence>
<evidence type="ECO:0000313" key="3">
    <source>
        <dbReference type="Proteomes" id="UP000283530"/>
    </source>
</evidence>
<evidence type="ECO:0000313" key="2">
    <source>
        <dbReference type="EMBL" id="RWR98089.1"/>
    </source>
</evidence>
<reference evidence="2 3" key="1">
    <citation type="journal article" date="2019" name="Nat. Plants">
        <title>Stout camphor tree genome fills gaps in understanding of flowering plant genome evolution.</title>
        <authorList>
            <person name="Chaw S.M."/>
            <person name="Liu Y.C."/>
            <person name="Wu Y.W."/>
            <person name="Wang H.Y."/>
            <person name="Lin C.I."/>
            <person name="Wu C.S."/>
            <person name="Ke H.M."/>
            <person name="Chang L.Y."/>
            <person name="Hsu C.Y."/>
            <person name="Yang H.T."/>
            <person name="Sudianto E."/>
            <person name="Hsu M.H."/>
            <person name="Wu K.P."/>
            <person name="Wang L.N."/>
            <person name="Leebens-Mack J.H."/>
            <person name="Tsai I.J."/>
        </authorList>
    </citation>
    <scope>NUCLEOTIDE SEQUENCE [LARGE SCALE GENOMIC DNA]</scope>
    <source>
        <strain evidence="3">cv. Chaw 1501</strain>
        <tissue evidence="2">Young leaves</tissue>
    </source>
</reference>
<dbReference type="Proteomes" id="UP000283530">
    <property type="component" value="Unassembled WGS sequence"/>
</dbReference>
<name>A0A3S3RB02_9MAGN</name>
<feature type="region of interest" description="Disordered" evidence="1">
    <location>
        <begin position="1"/>
        <end position="22"/>
    </location>
</feature>
<organism evidence="2 3">
    <name type="scientific">Cinnamomum micranthum f. kanehirae</name>
    <dbReference type="NCBI Taxonomy" id="337451"/>
    <lineage>
        <taxon>Eukaryota</taxon>
        <taxon>Viridiplantae</taxon>
        <taxon>Streptophyta</taxon>
        <taxon>Embryophyta</taxon>
        <taxon>Tracheophyta</taxon>
        <taxon>Spermatophyta</taxon>
        <taxon>Magnoliopsida</taxon>
        <taxon>Magnoliidae</taxon>
        <taxon>Laurales</taxon>
        <taxon>Lauraceae</taxon>
        <taxon>Cinnamomum</taxon>
    </lineage>
</organism>
<gene>
    <name evidence="2" type="ORF">CKAN_02758300</name>
</gene>
<dbReference type="AlphaFoldDB" id="A0A3S3RB02"/>
<comment type="caution">
    <text evidence="2">The sequence shown here is derived from an EMBL/GenBank/DDBJ whole genome shotgun (WGS) entry which is preliminary data.</text>
</comment>
<dbReference type="OrthoDB" id="1848840at2759"/>
<accession>A0A3S3RB02</accession>
<proteinExistence type="predicted"/>
<sequence length="96" mass="11266">MEKTKLFQAPTKPEAPLVSKRGGRPLDYWDLTSQDSLYRRRQIHTLPISRACFARMLLPLPPRQLALPSLPPLPIPMLLFLPLVDRRVHWHLEQYM</sequence>
<keyword evidence="3" id="KW-1185">Reference proteome</keyword>
<dbReference type="EMBL" id="QPKB01000515">
    <property type="protein sequence ID" value="RWR98089.1"/>
    <property type="molecule type" value="Genomic_DNA"/>
</dbReference>